<dbReference type="EMBL" id="JBHLWN010000019">
    <property type="protein sequence ID" value="MFC0211461.1"/>
    <property type="molecule type" value="Genomic_DNA"/>
</dbReference>
<evidence type="ECO:0000259" key="3">
    <source>
        <dbReference type="PROSITE" id="PS51186"/>
    </source>
</evidence>
<protein>
    <submittedName>
        <fullName evidence="4">GNAT family N-acetyltransferase</fullName>
        <ecNumber evidence="4">2.3.-.-</ecNumber>
    </submittedName>
</protein>
<gene>
    <name evidence="4" type="ORF">ACFFK0_03190</name>
</gene>
<dbReference type="PANTHER" id="PTHR43072:SF23">
    <property type="entry name" value="UPF0039 PROTEIN C11D3.02C"/>
    <property type="match status" value="1"/>
</dbReference>
<dbReference type="InterPro" id="IPR016181">
    <property type="entry name" value="Acyl_CoA_acyltransferase"/>
</dbReference>
<evidence type="ECO:0000256" key="2">
    <source>
        <dbReference type="ARBA" id="ARBA00023315"/>
    </source>
</evidence>
<name>A0ABV6DFP1_9BACL</name>
<keyword evidence="2 4" id="KW-0012">Acyltransferase</keyword>
<comment type="caution">
    <text evidence="4">The sequence shown here is derived from an EMBL/GenBank/DDBJ whole genome shotgun (WGS) entry which is preliminary data.</text>
</comment>
<dbReference type="Proteomes" id="UP001589776">
    <property type="component" value="Unassembled WGS sequence"/>
</dbReference>
<accession>A0ABV6DFP1</accession>
<proteinExistence type="predicted"/>
<dbReference type="GO" id="GO:0016746">
    <property type="term" value="F:acyltransferase activity"/>
    <property type="evidence" value="ECO:0007669"/>
    <property type="project" value="UniProtKB-KW"/>
</dbReference>
<dbReference type="SUPFAM" id="SSF55729">
    <property type="entry name" value="Acyl-CoA N-acyltransferases (Nat)"/>
    <property type="match status" value="1"/>
</dbReference>
<organism evidence="4 5">
    <name type="scientific">Paenibacillus chartarius</name>
    <dbReference type="NCBI Taxonomy" id="747481"/>
    <lineage>
        <taxon>Bacteria</taxon>
        <taxon>Bacillati</taxon>
        <taxon>Bacillota</taxon>
        <taxon>Bacilli</taxon>
        <taxon>Bacillales</taxon>
        <taxon>Paenibacillaceae</taxon>
        <taxon>Paenibacillus</taxon>
    </lineage>
</organism>
<dbReference type="Pfam" id="PF00583">
    <property type="entry name" value="Acetyltransf_1"/>
    <property type="match status" value="1"/>
</dbReference>
<dbReference type="PROSITE" id="PS51186">
    <property type="entry name" value="GNAT"/>
    <property type="match status" value="1"/>
</dbReference>
<evidence type="ECO:0000313" key="4">
    <source>
        <dbReference type="EMBL" id="MFC0211461.1"/>
    </source>
</evidence>
<dbReference type="EC" id="2.3.-.-" evidence="4"/>
<feature type="domain" description="N-acetyltransferase" evidence="3">
    <location>
        <begin position="1"/>
        <end position="157"/>
    </location>
</feature>
<dbReference type="InterPro" id="IPR000182">
    <property type="entry name" value="GNAT_dom"/>
</dbReference>
<dbReference type="RefSeq" id="WP_377468502.1">
    <property type="nucleotide sequence ID" value="NZ_JBHLWN010000019.1"/>
</dbReference>
<keyword evidence="1 4" id="KW-0808">Transferase</keyword>
<keyword evidence="5" id="KW-1185">Reference proteome</keyword>
<dbReference type="CDD" id="cd04301">
    <property type="entry name" value="NAT_SF"/>
    <property type="match status" value="1"/>
</dbReference>
<dbReference type="PANTHER" id="PTHR43072">
    <property type="entry name" value="N-ACETYLTRANSFERASE"/>
    <property type="match status" value="1"/>
</dbReference>
<evidence type="ECO:0000256" key="1">
    <source>
        <dbReference type="ARBA" id="ARBA00022679"/>
    </source>
</evidence>
<evidence type="ECO:0000313" key="5">
    <source>
        <dbReference type="Proteomes" id="UP001589776"/>
    </source>
</evidence>
<dbReference type="Gene3D" id="3.40.630.30">
    <property type="match status" value="1"/>
</dbReference>
<sequence>MLRAAEEQDLPAITNIYNDAIVNTTAVYHYEPQTLDNRLQWFREKRIGGFPLIVLEQEGHVAGFATYGPFRAWPAYKYTIEHSLYVDRQYRGQGAGRTLLQELIRLAAREGYATMVAGIDASNETSIALHRKLGFTHSGTIRRAGFKFGRWLDLAFYQLDLDGPAEPRDG</sequence>
<reference evidence="4 5" key="1">
    <citation type="submission" date="2024-09" db="EMBL/GenBank/DDBJ databases">
        <authorList>
            <person name="Sun Q."/>
            <person name="Mori K."/>
        </authorList>
    </citation>
    <scope>NUCLEOTIDE SEQUENCE [LARGE SCALE GENOMIC DNA]</scope>
    <source>
        <strain evidence="4 5">CCM 7759</strain>
    </source>
</reference>